<organism evidence="8 9">
    <name type="scientific">Saccoglossus kowalevskii</name>
    <name type="common">Acorn worm</name>
    <dbReference type="NCBI Taxonomy" id="10224"/>
    <lineage>
        <taxon>Eukaryota</taxon>
        <taxon>Metazoa</taxon>
        <taxon>Hemichordata</taxon>
        <taxon>Enteropneusta</taxon>
        <taxon>Harrimaniidae</taxon>
        <taxon>Saccoglossus</taxon>
    </lineage>
</organism>
<feature type="transmembrane region" description="Helical" evidence="6">
    <location>
        <begin position="303"/>
        <end position="330"/>
    </location>
</feature>
<dbReference type="InterPro" id="IPR001902">
    <property type="entry name" value="SLC26A/SulP_fam"/>
</dbReference>
<reference evidence="9" key="1">
    <citation type="submission" date="2025-08" db="UniProtKB">
        <authorList>
            <consortium name="RefSeq"/>
        </authorList>
    </citation>
    <scope>IDENTIFICATION</scope>
    <source>
        <tissue evidence="9">Testes</tissue>
    </source>
</reference>
<feature type="transmembrane region" description="Helical" evidence="6">
    <location>
        <begin position="563"/>
        <end position="580"/>
    </location>
</feature>
<feature type="transmembrane region" description="Helical" evidence="6">
    <location>
        <begin position="463"/>
        <end position="489"/>
    </location>
</feature>
<dbReference type="GeneID" id="102804672"/>
<evidence type="ECO:0000313" key="9">
    <source>
        <dbReference type="RefSeq" id="XP_006820999.1"/>
    </source>
</evidence>
<dbReference type="Pfam" id="PF00916">
    <property type="entry name" value="Sulfate_transp"/>
    <property type="match status" value="1"/>
</dbReference>
<sequence length="952" mass="107039">MIKKDFHESLLINPKLSFVELVREDYQLHQYLPQSVIGIYKSHQGQDTKSNMSSNQGQLDDLDLDQQSQHDASKVKDNSVKSMDKDRNDPNNVHYREKPNIDQPPVQEQMSNHSEGDPSEHHLSYRIERPLYSQEEFKNYHKENDMEYVPYKQRIKQKIKKCQCNLVCTRGCMLSTFPISKWLSEYKVRDQLVGDLVSGATVCVMNIPQGMAYAMLASLPPVYGLYMSFFAPIVYGVTGTCKELAMGTFAVSSIMVSAAIESVVPLYPDGSDDLLNNYMDNNTRNTTSVSPLEWNRQQELVDAAVVLALLVGIIQLCMGIVHLGWITIYLSNPFIRGYTTGAAVYVLTSQIDDMLGISVGRYTGAFKIVYVYRDIFTSLHECNYVTVLLSVSCIVVLVVIKEVEFRCKKRLHGYPLGSELIVVIVGTLSSYFLNLEENHDVDVIGDGDIPAGLPPPRFPPTTYLTSLIGAAFPIALVSFSISVALASLFSQKKNYKIDANQELIAYGSTNVICSMFSCYASSGSMGRSLVQESTGGTSQIAGFVNSALMLIVLLWIGPLFETLPTAVLSAIVLVALKGIFKQVLDLPKLFKYDMIDFHVWWVSCVAVVLFNVDQGLLIGVGFSIFVHVWRTQEPYCTLLGRIPGTDLYKDIKWYSSAIETPGIKIFRMQASLYYANTEHFKSKVYKLTGINPRKILQSEAKKKKNEEKDKKESEQREVSVIIDENEEMVSPVEPDIQSPTRSTLQQRSTPIKHVVSDDWIVGHEFEEFAPGHKVPLSRQNTFTSDAEDDPERNNELTTDSRPEESIHTIIIDFSSINFIDSTGLTGLRQLFNEYHKLGIQIFFAQCKKRVRDYLAKADFFEHIACKVDCCLFVTIHDAVLNAVDVNTYANADEVLIHNSSRGSFRAHIHAIVGNQSQSLSPLITPRLTPDLRRNSSITHDDNISITIHETHM</sequence>
<proteinExistence type="predicted"/>
<gene>
    <name evidence="9" type="primary">LOC102804672</name>
</gene>
<evidence type="ECO:0000259" key="7">
    <source>
        <dbReference type="PROSITE" id="PS50801"/>
    </source>
</evidence>
<feature type="transmembrane region" description="Helical" evidence="6">
    <location>
        <begin position="383"/>
        <end position="400"/>
    </location>
</feature>
<feature type="transmembrane region" description="Helical" evidence="6">
    <location>
        <begin position="211"/>
        <end position="237"/>
    </location>
</feature>
<dbReference type="Proteomes" id="UP000694865">
    <property type="component" value="Unplaced"/>
</dbReference>
<dbReference type="PROSITE" id="PS50801">
    <property type="entry name" value="STAS"/>
    <property type="match status" value="1"/>
</dbReference>
<keyword evidence="3 6" id="KW-1133">Transmembrane helix</keyword>
<protein>
    <submittedName>
        <fullName evidence="9">Sulfate transporter-like</fullName>
    </submittedName>
</protein>
<dbReference type="InterPro" id="IPR011547">
    <property type="entry name" value="SLC26A/SulP_dom"/>
</dbReference>
<dbReference type="CDD" id="cd07042">
    <property type="entry name" value="STAS_SulP_like_sulfate_transporter"/>
    <property type="match status" value="1"/>
</dbReference>
<evidence type="ECO:0000256" key="5">
    <source>
        <dbReference type="SAM" id="MobiDB-lite"/>
    </source>
</evidence>
<feature type="domain" description="STAS" evidence="7">
    <location>
        <begin position="653"/>
        <end position="882"/>
    </location>
</feature>
<feature type="compositionally biased region" description="Basic and acidic residues" evidence="5">
    <location>
        <begin position="71"/>
        <end position="100"/>
    </location>
</feature>
<feature type="region of interest" description="Disordered" evidence="5">
    <location>
        <begin position="698"/>
        <end position="717"/>
    </location>
</feature>
<feature type="region of interest" description="Disordered" evidence="5">
    <location>
        <begin position="775"/>
        <end position="801"/>
    </location>
</feature>
<feature type="transmembrane region" description="Helical" evidence="6">
    <location>
        <begin position="600"/>
        <end position="629"/>
    </location>
</feature>
<dbReference type="Pfam" id="PF01740">
    <property type="entry name" value="STAS"/>
    <property type="match status" value="1"/>
</dbReference>
<comment type="subcellular location">
    <subcellularLocation>
        <location evidence="1">Membrane</location>
        <topology evidence="1">Multi-pass membrane protein</topology>
    </subcellularLocation>
</comment>
<evidence type="ECO:0000256" key="4">
    <source>
        <dbReference type="ARBA" id="ARBA00023136"/>
    </source>
</evidence>
<dbReference type="RefSeq" id="XP_006820999.1">
    <property type="nucleotide sequence ID" value="XM_006820936.1"/>
</dbReference>
<dbReference type="NCBIfam" id="TIGR00815">
    <property type="entry name" value="sulP"/>
    <property type="match status" value="1"/>
</dbReference>
<feature type="compositionally biased region" description="Basic and acidic residues" evidence="5">
    <location>
        <begin position="791"/>
        <end position="801"/>
    </location>
</feature>
<dbReference type="SUPFAM" id="SSF52091">
    <property type="entry name" value="SpoIIaa-like"/>
    <property type="match status" value="1"/>
</dbReference>
<evidence type="ECO:0000256" key="6">
    <source>
        <dbReference type="SAM" id="Phobius"/>
    </source>
</evidence>
<name>A0ABM0MLV8_SACKO</name>
<keyword evidence="8" id="KW-1185">Reference proteome</keyword>
<keyword evidence="2 6" id="KW-0812">Transmembrane</keyword>
<evidence type="ECO:0000313" key="8">
    <source>
        <dbReference type="Proteomes" id="UP000694865"/>
    </source>
</evidence>
<dbReference type="Gene3D" id="3.30.750.24">
    <property type="entry name" value="STAS domain"/>
    <property type="match status" value="1"/>
</dbReference>
<feature type="compositionally biased region" description="Basic and acidic residues" evidence="5">
    <location>
        <begin position="704"/>
        <end position="717"/>
    </location>
</feature>
<evidence type="ECO:0000256" key="2">
    <source>
        <dbReference type="ARBA" id="ARBA00022692"/>
    </source>
</evidence>
<accession>A0ABM0MLV8</accession>
<evidence type="ECO:0000256" key="1">
    <source>
        <dbReference type="ARBA" id="ARBA00004141"/>
    </source>
</evidence>
<evidence type="ECO:0000256" key="3">
    <source>
        <dbReference type="ARBA" id="ARBA00022989"/>
    </source>
</evidence>
<dbReference type="InterPro" id="IPR036513">
    <property type="entry name" value="STAS_dom_sf"/>
</dbReference>
<dbReference type="InterPro" id="IPR002645">
    <property type="entry name" value="STAS_dom"/>
</dbReference>
<dbReference type="PANTHER" id="PTHR11814">
    <property type="entry name" value="SULFATE TRANSPORTER"/>
    <property type="match status" value="1"/>
</dbReference>
<feature type="region of interest" description="Disordered" evidence="5">
    <location>
        <begin position="66"/>
        <end position="122"/>
    </location>
</feature>
<keyword evidence="4 6" id="KW-0472">Membrane</keyword>
<feature type="transmembrane region" description="Helical" evidence="6">
    <location>
        <begin position="412"/>
        <end position="433"/>
    </location>
</feature>